<comment type="caution">
    <text evidence="1">The sequence shown here is derived from an EMBL/GenBank/DDBJ whole genome shotgun (WGS) entry which is preliminary data.</text>
</comment>
<keyword evidence="2" id="KW-1185">Reference proteome</keyword>
<reference evidence="1 2" key="1">
    <citation type="submission" date="2019-11" db="EMBL/GenBank/DDBJ databases">
        <title>P. haliotis isolates from Z. marina roots.</title>
        <authorList>
            <person name="Cohen M."/>
            <person name="Jospin G."/>
            <person name="Eisen J.A."/>
            <person name="Coil D.A."/>
        </authorList>
    </citation>
    <scope>NUCLEOTIDE SEQUENCE [LARGE SCALE GENOMIC DNA]</scope>
    <source>
        <strain evidence="1 2">UCD-MCMsp1aY</strain>
    </source>
</reference>
<name>A0A6N8F9E1_9GAMM</name>
<evidence type="ECO:0000313" key="2">
    <source>
        <dbReference type="Proteomes" id="UP000439994"/>
    </source>
</evidence>
<proteinExistence type="predicted"/>
<accession>A0A6N8F9E1</accession>
<dbReference type="EMBL" id="WOCD01000001">
    <property type="protein sequence ID" value="MUH71442.1"/>
    <property type="molecule type" value="Genomic_DNA"/>
</dbReference>
<dbReference type="RefSeq" id="WP_155694167.1">
    <property type="nucleotide sequence ID" value="NZ_WOCD01000001.1"/>
</dbReference>
<protein>
    <submittedName>
        <fullName evidence="1">Uncharacterized protein</fullName>
    </submittedName>
</protein>
<evidence type="ECO:0000313" key="1">
    <source>
        <dbReference type="EMBL" id="MUH71442.1"/>
    </source>
</evidence>
<dbReference type="Proteomes" id="UP000439994">
    <property type="component" value="Unassembled WGS sequence"/>
</dbReference>
<sequence>MKDDWEGGVSKNSDFGLSQSKIGIELGVKNWRFVYETRNDHFLTTNESSATLYQYTKTSFPSIKSAYDLNIHYRKLQAKGIKLGYMWQPIKTFSITNYFGVWRPTTIRNSRLLGDVVSEGTVTGVAQLEEWYSYKNLLKRQIDADWGEGTGKTWDLVINWQPTENLILGLDIIDLFSKFDFDHLGYSSGTLSSSTTYRDEDNILRFNPAYSGVESEKPFSWDLPKSISLTASYAKDDIEYLLAINKRDLNTSIVLGAGFDIAQGVITSGYDIKNKAIQVSYSNSWFEGLVMTDNLDISDAKTFSLSLSANLKF</sequence>
<gene>
    <name evidence="1" type="ORF">GNP35_02365</name>
</gene>
<organism evidence="1 2">
    <name type="scientific">Psychrosphaera haliotis</name>
    <dbReference type="NCBI Taxonomy" id="555083"/>
    <lineage>
        <taxon>Bacteria</taxon>
        <taxon>Pseudomonadati</taxon>
        <taxon>Pseudomonadota</taxon>
        <taxon>Gammaproteobacteria</taxon>
        <taxon>Alteromonadales</taxon>
        <taxon>Pseudoalteromonadaceae</taxon>
        <taxon>Psychrosphaera</taxon>
    </lineage>
</organism>
<dbReference type="AlphaFoldDB" id="A0A6N8F9E1"/>